<evidence type="ECO:0000313" key="4">
    <source>
        <dbReference type="Proteomes" id="UP000075583"/>
    </source>
</evidence>
<gene>
    <name evidence="3" type="ORF">MB14_15060</name>
</gene>
<dbReference type="PROSITE" id="PS51782">
    <property type="entry name" value="LYSM"/>
    <property type="match status" value="2"/>
</dbReference>
<dbReference type="EMBL" id="LQZQ01000003">
    <property type="protein sequence ID" value="KYG81092.1"/>
    <property type="molecule type" value="Genomic_DNA"/>
</dbReference>
<name>A0A150XR79_ROSEK</name>
<proteinExistence type="predicted"/>
<dbReference type="Gene3D" id="2.40.40.10">
    <property type="entry name" value="RlpA-like domain"/>
    <property type="match status" value="1"/>
</dbReference>
<dbReference type="STRING" id="279360.MB14_15060"/>
<dbReference type="Proteomes" id="UP000075583">
    <property type="component" value="Unassembled WGS sequence"/>
</dbReference>
<dbReference type="Pfam" id="PF01476">
    <property type="entry name" value="LysM"/>
    <property type="match status" value="2"/>
</dbReference>
<organism evidence="3 4">
    <name type="scientific">Roseivirga ehrenbergii (strain DSM 102268 / JCM 13514 / KCTC 12282 / NCIMB 14502 / KMM 6017)</name>
    <dbReference type="NCBI Taxonomy" id="279360"/>
    <lineage>
        <taxon>Bacteria</taxon>
        <taxon>Pseudomonadati</taxon>
        <taxon>Bacteroidota</taxon>
        <taxon>Cytophagia</taxon>
        <taxon>Cytophagales</taxon>
        <taxon>Roseivirgaceae</taxon>
        <taxon>Roseivirga</taxon>
    </lineage>
</organism>
<accession>A0A150XR79</accession>
<feature type="domain" description="LysM" evidence="2">
    <location>
        <begin position="43"/>
        <end position="86"/>
    </location>
</feature>
<evidence type="ECO:0000256" key="1">
    <source>
        <dbReference type="SAM" id="SignalP"/>
    </source>
</evidence>
<dbReference type="AlphaFoldDB" id="A0A150XR79"/>
<dbReference type="PANTHER" id="PTHR33734">
    <property type="entry name" value="LYSM DOMAIN-CONTAINING GPI-ANCHORED PROTEIN 2"/>
    <property type="match status" value="1"/>
</dbReference>
<dbReference type="SUPFAM" id="SSF54106">
    <property type="entry name" value="LysM domain"/>
    <property type="match status" value="2"/>
</dbReference>
<dbReference type="InterPro" id="IPR036908">
    <property type="entry name" value="RlpA-like_sf"/>
</dbReference>
<evidence type="ECO:0000259" key="2">
    <source>
        <dbReference type="PROSITE" id="PS51782"/>
    </source>
</evidence>
<keyword evidence="1" id="KW-0732">Signal</keyword>
<feature type="domain" description="LysM" evidence="2">
    <location>
        <begin position="107"/>
        <end position="150"/>
    </location>
</feature>
<sequence length="298" mass="32763">MLFNQGFMRKFLLSLMVLVLAATSSFSQADSLGIKKEGDKYFVIHKVMSGQTLYSLARRYGTTVTEIKAKNAELVNDLKVGQTINIPYGKPMGQAEIPIKTSVQASKTHTVAAGETLFAISQKYGVDVNEIKKLNGLTSNALAVGQTLKISVAAKTTQEVTLPTTTPTEKSVTKPIEKPKVVDTTQKVTNPVNTGAEEITNESYNGSPFNEIIEEGQAELIIEDESSTKFLALHKTAKVGTVIKVKNRMNNLTVYVRVVGEIPDTADNQNILIKLNKRAYDQLKALDNRFLVELSYFQ</sequence>
<reference evidence="3" key="1">
    <citation type="submission" date="2016-01" db="EMBL/GenBank/DDBJ databases">
        <title>Genome sequencing of Roseivirga ehrenbergii KMM 6017.</title>
        <authorList>
            <person name="Selvaratnam C."/>
            <person name="Thevarajoo S."/>
            <person name="Goh K.M."/>
            <person name="Ee R."/>
            <person name="Chan K.-G."/>
            <person name="Chong C.S."/>
        </authorList>
    </citation>
    <scope>NUCLEOTIDE SEQUENCE [LARGE SCALE GENOMIC DNA]</scope>
    <source>
        <strain evidence="3">KMM 6017</strain>
    </source>
</reference>
<dbReference type="OrthoDB" id="2149800at2"/>
<feature type="chain" id="PRO_5007575088" description="LysM domain-containing protein" evidence="1">
    <location>
        <begin position="30"/>
        <end position="298"/>
    </location>
</feature>
<protein>
    <recommendedName>
        <fullName evidence="2">LysM domain-containing protein</fullName>
    </recommendedName>
</protein>
<dbReference type="PANTHER" id="PTHR33734:SF22">
    <property type="entry name" value="MEMBRANE-BOUND LYTIC MUREIN TRANSGLYCOSYLASE D"/>
    <property type="match status" value="1"/>
</dbReference>
<dbReference type="CDD" id="cd00118">
    <property type="entry name" value="LysM"/>
    <property type="match status" value="2"/>
</dbReference>
<comment type="caution">
    <text evidence="3">The sequence shown here is derived from an EMBL/GenBank/DDBJ whole genome shotgun (WGS) entry which is preliminary data.</text>
</comment>
<feature type="signal peptide" evidence="1">
    <location>
        <begin position="1"/>
        <end position="29"/>
    </location>
</feature>
<dbReference type="Gene3D" id="3.10.350.10">
    <property type="entry name" value="LysM domain"/>
    <property type="match status" value="2"/>
</dbReference>
<evidence type="ECO:0000313" key="3">
    <source>
        <dbReference type="EMBL" id="KYG81092.1"/>
    </source>
</evidence>
<dbReference type="SMART" id="SM00257">
    <property type="entry name" value="LysM"/>
    <property type="match status" value="2"/>
</dbReference>
<dbReference type="InterPro" id="IPR036779">
    <property type="entry name" value="LysM_dom_sf"/>
</dbReference>
<keyword evidence="4" id="KW-1185">Reference proteome</keyword>
<dbReference type="InterPro" id="IPR018392">
    <property type="entry name" value="LysM"/>
</dbReference>